<sequence>MITTGTIASCYLTVAEAEAAALLATTEIDDCPGVITETATTVGTCSAVVTVTETDGCGNVSSTTYTTRIDNTAPVITTGTIASCYPTVAEAEAAALLATTEIDDCPGVITETASTVGTCSAVVTVTETDGCGNVSSTTYATRIDNTAPVITTGTIASCYPTVAEAEAAALLATTEIDDCPGVITETASTVGTCSAVVTVTETDGCGNVSSTTYATRIDNTAPVITTGTIASCYPTVAEAEAAALLATTEIDDCPGVITETASTVGTCSAVVTVTETDGCGNVSSTTYATRIDNTAPVITTGTIASCYLTVAEAEAAALLATTEIDDCPGVITETASTVGTCSAVVTVTETDGCGNVSSTTYATRIDNTAPVITTGTIASCYLTVAEAEAAALLATTEIDDCPGVITETASTVGTCSAVVTVTETDGCGNVSSTTYATRIDNTAPVVTTTAGSLDVALECSDVAGMAAALAATPSATDNCTLVPTLVLVSDILTNDPVCTSAYVRVRIWNFTDGCDNTSANFTQTITVTDVTAPVAITPVGGLDVTLQCSDASGLAAALALAPTASDNCSTVAVSLVSNFATPDLTCANAYVRIREWVFVDECFNFSNFTQTITVIDDTAPVITTPAESLDATVVCSDGAGLTTALALFPAATDNCTMTPTMVLVSDITTPDGVCPNGYVRIRVWNFTDGCGNTSADFMQSISVIDNIAPVVTTPAGSLDANLECSDAAALAAAVAAVPTATDNCTGTPTMVPVSDITTPDGACPNGYVRVRVWNFTDGCGNTSADFTQVITVIDNIAPVVTTPAGSLDATVECSDPLGLATALAAAPTATDNCTADPALTLVSNVTTPGLCPNAYTQVRVWTFNDGCGNTSAPFTQTITVQDVTAPVLSGEGLAATIDCPALPVFTAPTAADACDGAPVITFTDATVAGACAGAYATTRTWVATDACGNTSLAVSQTITVQDVTAPVLSGEGLAATIDCPALPVFTAPTAADACDGLPVITFTDATVAGACAGAYATTRTWVATDACGNTSLAVSQTITVQDVTAPVLSGEGLAATIDCPALPVFTAPTAADACDGAPVITFTDSTIPGACAGAYATTRTWVATDACGNTSLAVSQTITVQDVTAPVLSGEGLATTIDCPALPVFTAPTAADACDGAPVITFTDATVAGACAGAYATTRTWVATDACGNTSLAVSQTITVQDVTAPVLSGEGLAATIDCPALPVFTAPTAADACDGAPVITFTDVTVAGACFQTYTTTRTWLATDACGNISLPVSQTITVQDITPPVLSGEGLAATIDCPALPVIAAPPPVDACDISPVITFTDVTVAGACAGAYATTRTWVATDACGNTSLAVSQTITVQDVTAPVLSGEGLATTIDCPALPVFTAPTAADACDGAPVITFTDVTVAGACFQAYATTRTWLATDACGNTSLPVSQTITVQDVTAPVLSGEGLAATIDCPAIPAFGAPTAVDACDIFPLITFTDVTVPGACAGAYATTRTWVATDACGNTSLAVSQTITVQDVTAPVLSGEGLAATIDCPALPVFTAPTAADACDGAPVITFTDVTVAGACFQAYSTTRTWLATDACGNTSLPVSQTITVQDVTAPVLSGEGLAETIDCPAIPAFGAPTAVDACDIFPLITFTDVTVPGACAGAYATTRTWVATDACGNTSLAVSQTITVQDVTAPVLSGEGLATTIDCPALPVFTAPTAADACDGAPVITFTDVTVAGACFQAYSTTRTWLATDACGNTSLPVSQTITIQDITPPVLSGEGPAATIDCPAIPAFGAPTAVDACDIFPFITFTDVTVPGMCRSLCNYKNMGSNRCMWKYFTCSKSNHNCTRCYCTCIIR</sequence>
<evidence type="ECO:0008006" key="3">
    <source>
        <dbReference type="Google" id="ProtNLM"/>
    </source>
</evidence>
<evidence type="ECO:0000313" key="2">
    <source>
        <dbReference type="Proteomes" id="UP000808337"/>
    </source>
</evidence>
<gene>
    <name evidence="1" type="ORF">IPP15_22580</name>
</gene>
<name>A0A9D7XVX2_9BACT</name>
<evidence type="ECO:0000313" key="1">
    <source>
        <dbReference type="EMBL" id="MBK9985107.1"/>
    </source>
</evidence>
<proteinExistence type="predicted"/>
<dbReference type="EMBL" id="JADKGY010000033">
    <property type="protein sequence ID" value="MBK9985107.1"/>
    <property type="molecule type" value="Genomic_DNA"/>
</dbReference>
<dbReference type="Proteomes" id="UP000808337">
    <property type="component" value="Unassembled WGS sequence"/>
</dbReference>
<accession>A0A9D7XVX2</accession>
<reference evidence="1 2" key="1">
    <citation type="submission" date="2020-10" db="EMBL/GenBank/DDBJ databases">
        <title>Connecting structure to function with the recovery of over 1000 high-quality activated sludge metagenome-assembled genomes encoding full-length rRNA genes using long-read sequencing.</title>
        <authorList>
            <person name="Singleton C.M."/>
            <person name="Petriglieri F."/>
            <person name="Kristensen J.M."/>
            <person name="Kirkegaard R.H."/>
            <person name="Michaelsen T.Y."/>
            <person name="Andersen M.H."/>
            <person name="Karst S.M."/>
            <person name="Dueholm M.S."/>
            <person name="Nielsen P.H."/>
            <person name="Albertsen M."/>
        </authorList>
    </citation>
    <scope>NUCLEOTIDE SEQUENCE [LARGE SCALE GENOMIC DNA]</scope>
    <source>
        <strain evidence="1">Ribe_18-Q3-R11-54_MAXAC.273</strain>
    </source>
</reference>
<organism evidence="1 2">
    <name type="scientific">Candidatus Opimibacter skivensis</name>
    <dbReference type="NCBI Taxonomy" id="2982028"/>
    <lineage>
        <taxon>Bacteria</taxon>
        <taxon>Pseudomonadati</taxon>
        <taxon>Bacteroidota</taxon>
        <taxon>Saprospiria</taxon>
        <taxon>Saprospirales</taxon>
        <taxon>Saprospiraceae</taxon>
        <taxon>Candidatus Opimibacter</taxon>
    </lineage>
</organism>
<comment type="caution">
    <text evidence="1">The sequence shown here is derived from an EMBL/GenBank/DDBJ whole genome shotgun (WGS) entry which is preliminary data.</text>
</comment>
<protein>
    <recommendedName>
        <fullName evidence="3">Gliding motility-associated C-terminal domain-containing protein</fullName>
    </recommendedName>
</protein>